<proteinExistence type="predicted"/>
<feature type="compositionally biased region" description="Basic and acidic residues" evidence="1">
    <location>
        <begin position="38"/>
        <end position="47"/>
    </location>
</feature>
<dbReference type="Proteomes" id="UP001177023">
    <property type="component" value="Unassembled WGS sequence"/>
</dbReference>
<evidence type="ECO:0000256" key="1">
    <source>
        <dbReference type="SAM" id="MobiDB-lite"/>
    </source>
</evidence>
<feature type="non-terminal residue" evidence="2">
    <location>
        <position position="1"/>
    </location>
</feature>
<dbReference type="EMBL" id="CATQJA010001997">
    <property type="protein sequence ID" value="CAJ0569299.1"/>
    <property type="molecule type" value="Genomic_DNA"/>
</dbReference>
<comment type="caution">
    <text evidence="2">The sequence shown here is derived from an EMBL/GenBank/DDBJ whole genome shotgun (WGS) entry which is preliminary data.</text>
</comment>
<feature type="region of interest" description="Disordered" evidence="1">
    <location>
        <begin position="1"/>
        <end position="109"/>
    </location>
</feature>
<dbReference type="AlphaFoldDB" id="A0AA36CJ34"/>
<name>A0AA36CJ34_9BILA</name>
<gene>
    <name evidence="2" type="ORF">MSPICULIGERA_LOCUS7782</name>
</gene>
<keyword evidence="3" id="KW-1185">Reference proteome</keyword>
<accession>A0AA36CJ34</accession>
<feature type="non-terminal residue" evidence="2">
    <location>
        <position position="109"/>
    </location>
</feature>
<reference evidence="2" key="1">
    <citation type="submission" date="2023-06" db="EMBL/GenBank/DDBJ databases">
        <authorList>
            <person name="Delattre M."/>
        </authorList>
    </citation>
    <scope>NUCLEOTIDE SEQUENCE</scope>
    <source>
        <strain evidence="2">AF72</strain>
    </source>
</reference>
<sequence>VDQLGTAGETGASTGCAGAKQTASKFGLGNGSVVPTGRDYRQSEDGRQPAPSPKSRLSAAEEAFPSTSYLFQTQPPPKNGGESQRKAVATSSEAPSDSDDADEPLFPPK</sequence>
<organism evidence="2 3">
    <name type="scientific">Mesorhabditis spiculigera</name>
    <dbReference type="NCBI Taxonomy" id="96644"/>
    <lineage>
        <taxon>Eukaryota</taxon>
        <taxon>Metazoa</taxon>
        <taxon>Ecdysozoa</taxon>
        <taxon>Nematoda</taxon>
        <taxon>Chromadorea</taxon>
        <taxon>Rhabditida</taxon>
        <taxon>Rhabditina</taxon>
        <taxon>Rhabditomorpha</taxon>
        <taxon>Rhabditoidea</taxon>
        <taxon>Rhabditidae</taxon>
        <taxon>Mesorhabditinae</taxon>
        <taxon>Mesorhabditis</taxon>
    </lineage>
</organism>
<evidence type="ECO:0000313" key="2">
    <source>
        <dbReference type="EMBL" id="CAJ0569299.1"/>
    </source>
</evidence>
<protein>
    <submittedName>
        <fullName evidence="2">Uncharacterized protein</fullName>
    </submittedName>
</protein>
<evidence type="ECO:0000313" key="3">
    <source>
        <dbReference type="Proteomes" id="UP001177023"/>
    </source>
</evidence>